<proteinExistence type="predicted"/>
<dbReference type="Gene3D" id="2.60.120.10">
    <property type="entry name" value="Jelly Rolls"/>
    <property type="match status" value="1"/>
</dbReference>
<organism evidence="5 6">
    <name type="scientific">Halopseudomonas salina</name>
    <dbReference type="NCBI Taxonomy" id="1323744"/>
    <lineage>
        <taxon>Bacteria</taxon>
        <taxon>Pseudomonadati</taxon>
        <taxon>Pseudomonadota</taxon>
        <taxon>Gammaproteobacteria</taxon>
        <taxon>Pseudomonadales</taxon>
        <taxon>Pseudomonadaceae</taxon>
        <taxon>Halopseudomonas</taxon>
    </lineage>
</organism>
<reference evidence="6" key="1">
    <citation type="journal article" date="2019" name="Int. J. Syst. Evol. Microbiol.">
        <title>The Global Catalogue of Microorganisms (GCM) 10K type strain sequencing project: providing services to taxonomists for standard genome sequencing and annotation.</title>
        <authorList>
            <consortium name="The Broad Institute Genomics Platform"/>
            <consortium name="The Broad Institute Genome Sequencing Center for Infectious Disease"/>
            <person name="Wu L."/>
            <person name="Ma J."/>
        </authorList>
    </citation>
    <scope>NUCLEOTIDE SEQUENCE [LARGE SCALE GENOMIC DNA]</scope>
    <source>
        <strain evidence="6">CGMCC 1.12482</strain>
    </source>
</reference>
<dbReference type="InterPro" id="IPR050397">
    <property type="entry name" value="Env_Response_Regulators"/>
</dbReference>
<evidence type="ECO:0000313" key="6">
    <source>
        <dbReference type="Proteomes" id="UP000638188"/>
    </source>
</evidence>
<protein>
    <submittedName>
        <fullName evidence="5">Crp/Fnr family transcriptional regulator</fullName>
    </submittedName>
</protein>
<evidence type="ECO:0000256" key="2">
    <source>
        <dbReference type="ARBA" id="ARBA00023125"/>
    </source>
</evidence>
<accession>A0ABQ1P3H5</accession>
<feature type="domain" description="HTH crp-type" evidence="4">
    <location>
        <begin position="152"/>
        <end position="217"/>
    </location>
</feature>
<name>A0ABQ1P3H5_9GAMM</name>
<dbReference type="RefSeq" id="WP_150277664.1">
    <property type="nucleotide sequence ID" value="NZ_BMFF01000001.1"/>
</dbReference>
<evidence type="ECO:0000313" key="5">
    <source>
        <dbReference type="EMBL" id="GGC86080.1"/>
    </source>
</evidence>
<dbReference type="Gene3D" id="1.10.10.10">
    <property type="entry name" value="Winged helix-like DNA-binding domain superfamily/Winged helix DNA-binding domain"/>
    <property type="match status" value="1"/>
</dbReference>
<dbReference type="SUPFAM" id="SSF51206">
    <property type="entry name" value="cAMP-binding domain-like"/>
    <property type="match status" value="1"/>
</dbReference>
<dbReference type="InterPro" id="IPR000595">
    <property type="entry name" value="cNMP-bd_dom"/>
</dbReference>
<sequence>MDQTAVLSNPNRLLDSLTAQELERFVADSDMVDLKFGQVLAEPGERILHVYFPIDCLASLIVTLESGARLEVSMVGNEGMVGVSLMLGVQESSIQVLVKGGGTALRMSSACFQDHLERSPALKKAIKRYLNALMSQIAQSAACAHFHAVEPRLARWLLMTHDRTQGDQLHLTHEFLSSMLGVRRSGVTVAAKALQSRGLIGYQRGKITVHDRPGLEEASCHCYVADRQIYDRMLERVAFS</sequence>
<dbReference type="SUPFAM" id="SSF46785">
    <property type="entry name" value="Winged helix' DNA-binding domain"/>
    <property type="match status" value="1"/>
</dbReference>
<keyword evidence="6" id="KW-1185">Reference proteome</keyword>
<dbReference type="PANTHER" id="PTHR24567:SF74">
    <property type="entry name" value="HTH-TYPE TRANSCRIPTIONAL REGULATOR ARCR"/>
    <property type="match status" value="1"/>
</dbReference>
<keyword evidence="2" id="KW-0238">DNA-binding</keyword>
<dbReference type="PANTHER" id="PTHR24567">
    <property type="entry name" value="CRP FAMILY TRANSCRIPTIONAL REGULATORY PROTEIN"/>
    <property type="match status" value="1"/>
</dbReference>
<keyword evidence="3" id="KW-0804">Transcription</keyword>
<keyword evidence="1" id="KW-0805">Transcription regulation</keyword>
<dbReference type="EMBL" id="BMFF01000001">
    <property type="protein sequence ID" value="GGC86080.1"/>
    <property type="molecule type" value="Genomic_DNA"/>
</dbReference>
<comment type="caution">
    <text evidence="5">The sequence shown here is derived from an EMBL/GenBank/DDBJ whole genome shotgun (WGS) entry which is preliminary data.</text>
</comment>
<evidence type="ECO:0000259" key="4">
    <source>
        <dbReference type="Pfam" id="PF13545"/>
    </source>
</evidence>
<evidence type="ECO:0000256" key="1">
    <source>
        <dbReference type="ARBA" id="ARBA00023015"/>
    </source>
</evidence>
<dbReference type="InterPro" id="IPR036388">
    <property type="entry name" value="WH-like_DNA-bd_sf"/>
</dbReference>
<dbReference type="InterPro" id="IPR012318">
    <property type="entry name" value="HTH_CRP"/>
</dbReference>
<dbReference type="Proteomes" id="UP000638188">
    <property type="component" value="Unassembled WGS sequence"/>
</dbReference>
<dbReference type="InterPro" id="IPR014710">
    <property type="entry name" value="RmlC-like_jellyroll"/>
</dbReference>
<dbReference type="InterPro" id="IPR018490">
    <property type="entry name" value="cNMP-bd_dom_sf"/>
</dbReference>
<dbReference type="CDD" id="cd00038">
    <property type="entry name" value="CAP_ED"/>
    <property type="match status" value="1"/>
</dbReference>
<dbReference type="Pfam" id="PF13545">
    <property type="entry name" value="HTH_Crp_2"/>
    <property type="match status" value="1"/>
</dbReference>
<gene>
    <name evidence="5" type="ORF">GCM10007418_02290</name>
</gene>
<dbReference type="InterPro" id="IPR036390">
    <property type="entry name" value="WH_DNA-bd_sf"/>
</dbReference>
<evidence type="ECO:0000256" key="3">
    <source>
        <dbReference type="ARBA" id="ARBA00023163"/>
    </source>
</evidence>